<keyword evidence="1 3" id="KW-0808">Transferase</keyword>
<dbReference type="GO" id="GO:0032259">
    <property type="term" value="P:methylation"/>
    <property type="evidence" value="ECO:0007669"/>
    <property type="project" value="UniProtKB-KW"/>
</dbReference>
<dbReference type="SUPFAM" id="SSF53335">
    <property type="entry name" value="S-adenosyl-L-methionine-dependent methyltransferases"/>
    <property type="match status" value="1"/>
</dbReference>
<dbReference type="Gene3D" id="3.40.50.150">
    <property type="entry name" value="Vaccinia Virus protein VP39"/>
    <property type="match status" value="1"/>
</dbReference>
<feature type="domain" description="Methyltransferase" evidence="2">
    <location>
        <begin position="43"/>
        <end position="137"/>
    </location>
</feature>
<dbReference type="Pfam" id="PF13649">
    <property type="entry name" value="Methyltransf_25"/>
    <property type="match status" value="1"/>
</dbReference>
<name>A0AAU7V4S3_9ACTO</name>
<dbReference type="EC" id="2.1.-.-" evidence="3"/>
<evidence type="ECO:0000256" key="1">
    <source>
        <dbReference type="ARBA" id="ARBA00022679"/>
    </source>
</evidence>
<dbReference type="InterPro" id="IPR029063">
    <property type="entry name" value="SAM-dependent_MTases_sf"/>
</dbReference>
<proteinExistence type="predicted"/>
<accession>A0AAU7V4S3</accession>
<keyword evidence="3" id="KW-0489">Methyltransferase</keyword>
<reference evidence="3" key="1">
    <citation type="submission" date="2023-11" db="EMBL/GenBank/DDBJ databases">
        <title>Scrofimicrobium hongkongense sp. nov., isolated from a patient with peritonitis.</title>
        <authorList>
            <person name="Lao H.Y."/>
            <person name="Wong A.Y.P."/>
            <person name="Ng T.L."/>
            <person name="Wong R.Y.L."/>
            <person name="Yau M.C.Y."/>
            <person name="Lam J.Y.W."/>
            <person name="Siu G.K.H."/>
        </authorList>
    </citation>
    <scope>NUCLEOTIDE SEQUENCE</scope>
    <source>
        <strain evidence="3">R131</strain>
    </source>
</reference>
<dbReference type="RefSeq" id="WP_350257291.1">
    <property type="nucleotide sequence ID" value="NZ_CP138335.1"/>
</dbReference>
<dbReference type="GO" id="GO:0008168">
    <property type="term" value="F:methyltransferase activity"/>
    <property type="evidence" value="ECO:0007669"/>
    <property type="project" value="UniProtKB-KW"/>
</dbReference>
<evidence type="ECO:0000259" key="2">
    <source>
        <dbReference type="Pfam" id="PF13649"/>
    </source>
</evidence>
<dbReference type="CDD" id="cd02440">
    <property type="entry name" value="AdoMet_MTases"/>
    <property type="match status" value="1"/>
</dbReference>
<gene>
    <name evidence="3" type="ORF">SAC06_05375</name>
</gene>
<dbReference type="AlphaFoldDB" id="A0AAU7V4S3"/>
<organism evidence="3">
    <name type="scientific">Scrofimicrobium appendicitidis</name>
    <dbReference type="NCBI Taxonomy" id="3079930"/>
    <lineage>
        <taxon>Bacteria</taxon>
        <taxon>Bacillati</taxon>
        <taxon>Actinomycetota</taxon>
        <taxon>Actinomycetes</taxon>
        <taxon>Actinomycetales</taxon>
        <taxon>Actinomycetaceae</taxon>
        <taxon>Scrofimicrobium</taxon>
    </lineage>
</organism>
<dbReference type="InterPro" id="IPR041698">
    <property type="entry name" value="Methyltransf_25"/>
</dbReference>
<dbReference type="PANTHER" id="PTHR43861">
    <property type="entry name" value="TRANS-ACONITATE 2-METHYLTRANSFERASE-RELATED"/>
    <property type="match status" value="1"/>
</dbReference>
<evidence type="ECO:0000313" key="3">
    <source>
        <dbReference type="EMBL" id="XBW07088.1"/>
    </source>
</evidence>
<dbReference type="KEGG" id="sapp:SAC06_05375"/>
<dbReference type="PANTHER" id="PTHR43861:SF3">
    <property type="entry name" value="PUTATIVE (AFU_ORTHOLOGUE AFUA_2G14390)-RELATED"/>
    <property type="match status" value="1"/>
</dbReference>
<protein>
    <submittedName>
        <fullName evidence="3">Class I SAM-dependent methyltransferase</fullName>
        <ecNumber evidence="3">2.1.-.-</ecNumber>
    </submittedName>
</protein>
<dbReference type="EMBL" id="CP138335">
    <property type="protein sequence ID" value="XBW07088.1"/>
    <property type="molecule type" value="Genomic_DNA"/>
</dbReference>
<sequence length="209" mass="22855">MTDLSPQAEEWERRYQTRSQLWSGRPQPTLVEVAESLPPGRSVDLGTGEGADVLWLAEHGWEALGLDLSPTAIARARDEAERRGQERAQFRVGDFLTDPELVPGSYDLVTAFFIHPRTAAGRQQFLARATSLVAPGGHLLVVSHAREVKGTNPGIGHGPSPVDPAEDERLLRSQSSFRPIRVGVEAGLFLRADGTRETRADAVVFGRID</sequence>